<gene>
    <name evidence="4" type="ORF">RHIMIDRAFT_249017</name>
</gene>
<feature type="repeat" description="ANK" evidence="3">
    <location>
        <begin position="217"/>
        <end position="249"/>
    </location>
</feature>
<keyword evidence="2 3" id="KW-0040">ANK repeat</keyword>
<feature type="repeat" description="ANK" evidence="3">
    <location>
        <begin position="187"/>
        <end position="219"/>
    </location>
</feature>
<proteinExistence type="predicted"/>
<protein>
    <submittedName>
        <fullName evidence="4">Ankyrin</fullName>
    </submittedName>
</protein>
<dbReference type="Pfam" id="PF12796">
    <property type="entry name" value="Ank_2"/>
    <property type="match status" value="1"/>
</dbReference>
<evidence type="ECO:0000313" key="5">
    <source>
        <dbReference type="Proteomes" id="UP000242254"/>
    </source>
</evidence>
<evidence type="ECO:0000256" key="3">
    <source>
        <dbReference type="PROSITE-ProRule" id="PRU00023"/>
    </source>
</evidence>
<dbReference type="Proteomes" id="UP000242254">
    <property type="component" value="Unassembled WGS sequence"/>
</dbReference>
<dbReference type="InterPro" id="IPR036770">
    <property type="entry name" value="Ankyrin_rpt-contain_sf"/>
</dbReference>
<dbReference type="GO" id="GO:0005737">
    <property type="term" value="C:cytoplasm"/>
    <property type="evidence" value="ECO:0007669"/>
    <property type="project" value="TreeGrafter"/>
</dbReference>
<dbReference type="RefSeq" id="XP_023461395.1">
    <property type="nucleotide sequence ID" value="XM_023610578.1"/>
</dbReference>
<keyword evidence="5" id="KW-1185">Reference proteome</keyword>
<keyword evidence="1" id="KW-0677">Repeat</keyword>
<dbReference type="PANTHER" id="PTHR24198">
    <property type="entry name" value="ANKYRIN REPEAT AND PROTEIN KINASE DOMAIN-CONTAINING PROTEIN"/>
    <property type="match status" value="1"/>
</dbReference>
<dbReference type="InterPro" id="IPR002110">
    <property type="entry name" value="Ankyrin_rpt"/>
</dbReference>
<dbReference type="GeneID" id="35441568"/>
<dbReference type="EMBL" id="KZ303872">
    <property type="protein sequence ID" value="PHZ07687.1"/>
    <property type="molecule type" value="Genomic_DNA"/>
</dbReference>
<dbReference type="PROSITE" id="PS50088">
    <property type="entry name" value="ANK_REPEAT"/>
    <property type="match status" value="2"/>
</dbReference>
<dbReference type="SMART" id="SM00248">
    <property type="entry name" value="ANK"/>
    <property type="match status" value="6"/>
</dbReference>
<evidence type="ECO:0000256" key="1">
    <source>
        <dbReference type="ARBA" id="ARBA00022737"/>
    </source>
</evidence>
<organism evidence="4 5">
    <name type="scientific">Rhizopus microsporus ATCC 52813</name>
    <dbReference type="NCBI Taxonomy" id="1340429"/>
    <lineage>
        <taxon>Eukaryota</taxon>
        <taxon>Fungi</taxon>
        <taxon>Fungi incertae sedis</taxon>
        <taxon>Mucoromycota</taxon>
        <taxon>Mucoromycotina</taxon>
        <taxon>Mucoromycetes</taxon>
        <taxon>Mucorales</taxon>
        <taxon>Mucorineae</taxon>
        <taxon>Rhizopodaceae</taxon>
        <taxon>Rhizopus</taxon>
    </lineage>
</organism>
<dbReference type="AlphaFoldDB" id="A0A2G4SFZ4"/>
<evidence type="ECO:0000313" key="4">
    <source>
        <dbReference type="EMBL" id="PHZ07687.1"/>
    </source>
</evidence>
<dbReference type="Gene3D" id="1.25.40.20">
    <property type="entry name" value="Ankyrin repeat-containing domain"/>
    <property type="match status" value="3"/>
</dbReference>
<evidence type="ECO:0000256" key="2">
    <source>
        <dbReference type="ARBA" id="ARBA00023043"/>
    </source>
</evidence>
<dbReference type="PANTHER" id="PTHR24198:SF165">
    <property type="entry name" value="ANKYRIN REPEAT-CONTAINING PROTEIN-RELATED"/>
    <property type="match status" value="1"/>
</dbReference>
<dbReference type="STRING" id="1340429.A0A2G4SFZ4"/>
<sequence length="398" mass="44909">MYTIEMSQRCCLLTLPVEVQTNIFIYAQNPALVLTCRHFWQMGQSCLLRAKYLVFRYGREAALSERSMKRRIACLPVIEHLIKHLHCDTTADEFWLYRHACETQEVDVCRWIIAAVVADNLANTSTLLSMAAACGAVDVVDILVDEFHVDLSQPYAHGSALRMATVYNHLDLVKHFDQKYKLDLHFDDELLLRCASYTGFPELVNYLLERGADVHANTDASLASAVHEGHASVAESLLKAGASATIHDNFCARYAAIRLQDISILRNLIVLGGVDPRFDHDWLLIEACKRGYIQIVRFLLKEILSDDIDSIINMREGILLKKAIIYEQEAVVHLLLDMGADVNSGGCAAGIYRLLNAQDRSMTAKNIIKYIVQNGFDIDQQTQVMQRAIRELLVSKHT</sequence>
<dbReference type="SUPFAM" id="SSF48403">
    <property type="entry name" value="Ankyrin repeat"/>
    <property type="match status" value="1"/>
</dbReference>
<reference evidence="4 5" key="1">
    <citation type="journal article" date="2016" name="Proc. Natl. Acad. Sci. U.S.A.">
        <title>Lipid metabolic changes in an early divergent fungus govern the establishment of a mutualistic symbiosis with endobacteria.</title>
        <authorList>
            <person name="Lastovetsky O.A."/>
            <person name="Gaspar M.L."/>
            <person name="Mondo S.J."/>
            <person name="LaButti K.M."/>
            <person name="Sandor L."/>
            <person name="Grigoriev I.V."/>
            <person name="Henry S.A."/>
            <person name="Pawlowska T.E."/>
        </authorList>
    </citation>
    <scope>NUCLEOTIDE SEQUENCE [LARGE SCALE GENOMIC DNA]</scope>
    <source>
        <strain evidence="4 5">ATCC 52813</strain>
    </source>
</reference>
<accession>A0A2G4SFZ4</accession>
<name>A0A2G4SFZ4_RHIZD</name>